<comment type="caution">
    <text evidence="8">The sequence shown here is derived from an EMBL/GenBank/DDBJ whole genome shotgun (WGS) entry which is preliminary data.</text>
</comment>
<evidence type="ECO:0000256" key="2">
    <source>
        <dbReference type="ARBA" id="ARBA00004754"/>
    </source>
</evidence>
<keyword evidence="6" id="KW-0456">Lyase</keyword>
<dbReference type="Proteomes" id="UP001341840">
    <property type="component" value="Unassembled WGS sequence"/>
</dbReference>
<evidence type="ECO:0000256" key="6">
    <source>
        <dbReference type="ARBA" id="ARBA00023239"/>
    </source>
</evidence>
<evidence type="ECO:0000256" key="5">
    <source>
        <dbReference type="ARBA" id="ARBA00022793"/>
    </source>
</evidence>
<feature type="domain" description="Oxo-4-hydroxy-4-carboxy-5-ureidoimidazoline decarboxylase" evidence="7">
    <location>
        <begin position="44"/>
        <end position="110"/>
    </location>
</feature>
<dbReference type="PANTHER" id="PTHR43466:SF1">
    <property type="entry name" value="2-OXO-4-HYDROXY-4-CARBOXY-5-UREIDOIMIDAZOLINE DECARBOXYLASE-RELATED"/>
    <property type="match status" value="1"/>
</dbReference>
<dbReference type="Gene3D" id="1.10.3330.10">
    <property type="entry name" value="Oxo-4-hydroxy-4-carboxy-5-ureidoimidazoline decarboxylase"/>
    <property type="match status" value="1"/>
</dbReference>
<dbReference type="InterPro" id="IPR036778">
    <property type="entry name" value="OHCU_decarboxylase_sf"/>
</dbReference>
<comment type="pathway">
    <text evidence="2">Purine metabolism; urate degradation; (S)-allantoin from urate: step 3/3.</text>
</comment>
<dbReference type="EMBL" id="JASCZI010151039">
    <property type="protein sequence ID" value="MED6167369.1"/>
    <property type="molecule type" value="Genomic_DNA"/>
</dbReference>
<dbReference type="PANTHER" id="PTHR43466">
    <property type="entry name" value="2-OXO-4-HYDROXY-4-CARBOXY-5-UREIDOIMIDAZOLINE DECARBOXYLASE-RELATED"/>
    <property type="match status" value="1"/>
</dbReference>
<keyword evidence="4" id="KW-0659">Purine metabolism</keyword>
<keyword evidence="5" id="KW-0210">Decarboxylase</keyword>
<organism evidence="8 9">
    <name type="scientific">Stylosanthes scabra</name>
    <dbReference type="NCBI Taxonomy" id="79078"/>
    <lineage>
        <taxon>Eukaryota</taxon>
        <taxon>Viridiplantae</taxon>
        <taxon>Streptophyta</taxon>
        <taxon>Embryophyta</taxon>
        <taxon>Tracheophyta</taxon>
        <taxon>Spermatophyta</taxon>
        <taxon>Magnoliopsida</taxon>
        <taxon>eudicotyledons</taxon>
        <taxon>Gunneridae</taxon>
        <taxon>Pentapetalae</taxon>
        <taxon>rosids</taxon>
        <taxon>fabids</taxon>
        <taxon>Fabales</taxon>
        <taxon>Fabaceae</taxon>
        <taxon>Papilionoideae</taxon>
        <taxon>50 kb inversion clade</taxon>
        <taxon>dalbergioids sensu lato</taxon>
        <taxon>Dalbergieae</taxon>
        <taxon>Pterocarpus clade</taxon>
        <taxon>Stylosanthes</taxon>
    </lineage>
</organism>
<accession>A0ABU6V2M1</accession>
<reference evidence="8 9" key="1">
    <citation type="journal article" date="2023" name="Plants (Basel)">
        <title>Bridging the Gap: Combining Genomics and Transcriptomics Approaches to Understand Stylosanthes scabra, an Orphan Legume from the Brazilian Caatinga.</title>
        <authorList>
            <person name="Ferreira-Neto J.R.C."/>
            <person name="da Silva M.D."/>
            <person name="Binneck E."/>
            <person name="de Melo N.F."/>
            <person name="da Silva R.H."/>
            <person name="de Melo A.L.T.M."/>
            <person name="Pandolfi V."/>
            <person name="Bustamante F.O."/>
            <person name="Brasileiro-Vidal A.C."/>
            <person name="Benko-Iseppon A.M."/>
        </authorList>
    </citation>
    <scope>NUCLEOTIDE SEQUENCE [LARGE SCALE GENOMIC DNA]</scope>
    <source>
        <tissue evidence="8">Leaves</tissue>
    </source>
</reference>
<proteinExistence type="predicted"/>
<dbReference type="EC" id="4.1.1.97" evidence="3"/>
<name>A0ABU6V2M1_9FABA</name>
<comment type="catalytic activity">
    <reaction evidence="1">
        <text>5-hydroxy-2-oxo-4-ureido-2,5-dihydro-1H-imidazole-5-carboxylate + H(+) = (S)-allantoin + CO2</text>
        <dbReference type="Rhea" id="RHEA:26301"/>
        <dbReference type="ChEBI" id="CHEBI:15378"/>
        <dbReference type="ChEBI" id="CHEBI:15678"/>
        <dbReference type="ChEBI" id="CHEBI:16526"/>
        <dbReference type="ChEBI" id="CHEBI:58639"/>
        <dbReference type="EC" id="4.1.1.97"/>
    </reaction>
</comment>
<evidence type="ECO:0000259" key="7">
    <source>
        <dbReference type="Pfam" id="PF09349"/>
    </source>
</evidence>
<dbReference type="Pfam" id="PF09349">
    <property type="entry name" value="OHCU_decarbox"/>
    <property type="match status" value="1"/>
</dbReference>
<dbReference type="InterPro" id="IPR018020">
    <property type="entry name" value="OHCU_decarboxylase"/>
</dbReference>
<evidence type="ECO:0000256" key="4">
    <source>
        <dbReference type="ARBA" id="ARBA00022631"/>
    </source>
</evidence>
<evidence type="ECO:0000256" key="1">
    <source>
        <dbReference type="ARBA" id="ARBA00001163"/>
    </source>
</evidence>
<evidence type="ECO:0000313" key="9">
    <source>
        <dbReference type="Proteomes" id="UP001341840"/>
    </source>
</evidence>
<gene>
    <name evidence="8" type="ORF">PIB30_002344</name>
</gene>
<keyword evidence="9" id="KW-1185">Reference proteome</keyword>
<protein>
    <recommendedName>
        <fullName evidence="3">2-oxo-4-hydroxy-4-carboxy-5-ureidoimidazoline decarboxylase</fullName>
        <ecNumber evidence="3">4.1.1.97</ecNumber>
    </recommendedName>
</protein>
<dbReference type="SUPFAM" id="SSF158694">
    <property type="entry name" value="UraD-Like"/>
    <property type="match status" value="1"/>
</dbReference>
<evidence type="ECO:0000256" key="3">
    <source>
        <dbReference type="ARBA" id="ARBA00012257"/>
    </source>
</evidence>
<evidence type="ECO:0000313" key="8">
    <source>
        <dbReference type="EMBL" id="MED6167369.1"/>
    </source>
</evidence>
<sequence length="128" mass="15056">MSFSPFKSLDHTITVVRDIFLNKLDVLCWVEALSSKDCFDQYLADANETTVQELHEWGSKYEEKFGYRFVTYPYDKTSEKILTELKTGFRNNQLVEFNIASQEKIKIVETKIAGFYVLWHQTRTRIIG</sequence>